<evidence type="ECO:0000313" key="3">
    <source>
        <dbReference type="Proteomes" id="UP000199242"/>
    </source>
</evidence>
<dbReference type="PANTHER" id="PTHR43685:SF11">
    <property type="entry name" value="GLYCOSYLTRANSFERASE TAGX-RELATED"/>
    <property type="match status" value="1"/>
</dbReference>
<dbReference type="PANTHER" id="PTHR43685">
    <property type="entry name" value="GLYCOSYLTRANSFERASE"/>
    <property type="match status" value="1"/>
</dbReference>
<organism evidence="2 3">
    <name type="scientific">Chryseobacterium taihuense</name>
    <dbReference type="NCBI Taxonomy" id="1141221"/>
    <lineage>
        <taxon>Bacteria</taxon>
        <taxon>Pseudomonadati</taxon>
        <taxon>Bacteroidota</taxon>
        <taxon>Flavobacteriia</taxon>
        <taxon>Flavobacteriales</taxon>
        <taxon>Weeksellaceae</taxon>
        <taxon>Chryseobacterium group</taxon>
        <taxon>Chryseobacterium</taxon>
    </lineage>
</organism>
<dbReference type="Pfam" id="PF00535">
    <property type="entry name" value="Glycos_transf_2"/>
    <property type="match status" value="1"/>
</dbReference>
<protein>
    <submittedName>
        <fullName evidence="2">Alpha-1,3-rhamnosyltransferase</fullName>
    </submittedName>
</protein>
<dbReference type="SUPFAM" id="SSF53448">
    <property type="entry name" value="Nucleotide-diphospho-sugar transferases"/>
    <property type="match status" value="1"/>
</dbReference>
<dbReference type="InterPro" id="IPR029044">
    <property type="entry name" value="Nucleotide-diphossugar_trans"/>
</dbReference>
<gene>
    <name evidence="2" type="ORF">SAMN05216273_10624</name>
</gene>
<accession>A0ABY0QSQ8</accession>
<name>A0ABY0QSQ8_9FLAO</name>
<dbReference type="InterPro" id="IPR001173">
    <property type="entry name" value="Glyco_trans_2-like"/>
</dbReference>
<evidence type="ECO:0000313" key="2">
    <source>
        <dbReference type="EMBL" id="SDL77137.1"/>
    </source>
</evidence>
<sequence>MSQINPLVSVIVITYNSSATVLETLDSVNRQTYRNIELIIADDFSTDDTVKKAEEWLRITKPNYRAALIKATHNTGTSGNCNRGLLNSKGSFVKIIAGDDILYSNCVEDNVRYIHEHPEVRVLQSLSALYKNNFSGKAFSVEPAETKYQFFKLPDGKSQYNYILNTGNYIYAPSMLVEKQLLIEVGGYDERFKLMEDYPLWLKITRNNVKIHLLDKITVGYRIHDNASMKKAKPFMNERFACESIYFLQNFFENEEYNFRVRKEIAKFKAVIMLNKLGLNRNSILSKILFSLIFKF</sequence>
<evidence type="ECO:0000259" key="1">
    <source>
        <dbReference type="Pfam" id="PF00535"/>
    </source>
</evidence>
<dbReference type="Proteomes" id="UP000199242">
    <property type="component" value="Unassembled WGS sequence"/>
</dbReference>
<reference evidence="2 3" key="1">
    <citation type="submission" date="2016-10" db="EMBL/GenBank/DDBJ databases">
        <authorList>
            <person name="Varghese N."/>
            <person name="Submissions S."/>
        </authorList>
    </citation>
    <scope>NUCLEOTIDE SEQUENCE [LARGE SCALE GENOMIC DNA]</scope>
    <source>
        <strain evidence="2 3">CGMCC 1.10941</strain>
    </source>
</reference>
<comment type="caution">
    <text evidence="2">The sequence shown here is derived from an EMBL/GenBank/DDBJ whole genome shotgun (WGS) entry which is preliminary data.</text>
</comment>
<dbReference type="InterPro" id="IPR050834">
    <property type="entry name" value="Glycosyltransf_2"/>
</dbReference>
<proteinExistence type="predicted"/>
<dbReference type="EMBL" id="FNHD01000006">
    <property type="protein sequence ID" value="SDL77137.1"/>
    <property type="molecule type" value="Genomic_DNA"/>
</dbReference>
<feature type="domain" description="Glycosyltransferase 2-like" evidence="1">
    <location>
        <begin position="9"/>
        <end position="131"/>
    </location>
</feature>
<dbReference type="RefSeq" id="WP_089743070.1">
    <property type="nucleotide sequence ID" value="NZ_FNHD01000006.1"/>
</dbReference>
<keyword evidence="3" id="KW-1185">Reference proteome</keyword>
<dbReference type="Gene3D" id="3.90.550.10">
    <property type="entry name" value="Spore Coat Polysaccharide Biosynthesis Protein SpsA, Chain A"/>
    <property type="match status" value="1"/>
</dbReference>